<dbReference type="Pfam" id="PF20260">
    <property type="entry name" value="PUA_4"/>
    <property type="match status" value="1"/>
</dbReference>
<dbReference type="GO" id="GO:0032259">
    <property type="term" value="P:methylation"/>
    <property type="evidence" value="ECO:0007669"/>
    <property type="project" value="UniProtKB-KW"/>
</dbReference>
<comment type="subcellular location">
    <subcellularLocation>
        <location evidence="1 12">Cytoplasm</location>
    </subcellularLocation>
</comment>
<dbReference type="GO" id="GO:0008168">
    <property type="term" value="F:methyltransferase activity"/>
    <property type="evidence" value="ECO:0007669"/>
    <property type="project" value="UniProtKB-KW"/>
</dbReference>
<name>A0ABV8UIG2_9PROT</name>
<proteinExistence type="inferred from homology"/>
<evidence type="ECO:0000256" key="12">
    <source>
        <dbReference type="PIRNR" id="PIRNR015601"/>
    </source>
</evidence>
<keyword evidence="7 12" id="KW-0489">Methyltransferase</keyword>
<comment type="function">
    <text evidence="10 12">Specifically methylates the N3 position of the uracil ring of uridine 1498 (m3U1498) in 16S rRNA. Acts on the fully assembled 30S ribosomal subunit.</text>
</comment>
<keyword evidence="5 12" id="KW-0963">Cytoplasm</keyword>
<evidence type="ECO:0000256" key="7">
    <source>
        <dbReference type="ARBA" id="ARBA00022603"/>
    </source>
</evidence>
<dbReference type="SUPFAM" id="SSF88697">
    <property type="entry name" value="PUA domain-like"/>
    <property type="match status" value="1"/>
</dbReference>
<evidence type="ECO:0000313" key="16">
    <source>
        <dbReference type="Proteomes" id="UP001595799"/>
    </source>
</evidence>
<dbReference type="PANTHER" id="PTHR30027">
    <property type="entry name" value="RIBOSOMAL RNA SMALL SUBUNIT METHYLTRANSFERASE E"/>
    <property type="match status" value="1"/>
</dbReference>
<evidence type="ECO:0000256" key="5">
    <source>
        <dbReference type="ARBA" id="ARBA00022490"/>
    </source>
</evidence>
<evidence type="ECO:0000256" key="8">
    <source>
        <dbReference type="ARBA" id="ARBA00022679"/>
    </source>
</evidence>
<evidence type="ECO:0000256" key="10">
    <source>
        <dbReference type="ARBA" id="ARBA00025699"/>
    </source>
</evidence>
<evidence type="ECO:0000256" key="9">
    <source>
        <dbReference type="ARBA" id="ARBA00022691"/>
    </source>
</evidence>
<evidence type="ECO:0000256" key="1">
    <source>
        <dbReference type="ARBA" id="ARBA00004496"/>
    </source>
</evidence>
<dbReference type="Gene3D" id="2.40.240.20">
    <property type="entry name" value="Hypothetical PUA domain-like, domain 1"/>
    <property type="match status" value="1"/>
</dbReference>
<keyword evidence="6 12" id="KW-0698">rRNA processing</keyword>
<protein>
    <recommendedName>
        <fullName evidence="4 12">Ribosomal RNA small subunit methyltransferase E</fullName>
        <ecNumber evidence="3 12">2.1.1.193</ecNumber>
    </recommendedName>
</protein>
<dbReference type="Pfam" id="PF04452">
    <property type="entry name" value="Methyltrans_RNA"/>
    <property type="match status" value="1"/>
</dbReference>
<dbReference type="SUPFAM" id="SSF75217">
    <property type="entry name" value="alpha/beta knot"/>
    <property type="match status" value="1"/>
</dbReference>
<evidence type="ECO:0000259" key="13">
    <source>
        <dbReference type="Pfam" id="PF04452"/>
    </source>
</evidence>
<comment type="similarity">
    <text evidence="2 12">Belongs to the RNA methyltransferase RsmE family.</text>
</comment>
<evidence type="ECO:0000256" key="3">
    <source>
        <dbReference type="ARBA" id="ARBA00012328"/>
    </source>
</evidence>
<reference evidence="16" key="1">
    <citation type="journal article" date="2019" name="Int. J. Syst. Evol. Microbiol.">
        <title>The Global Catalogue of Microorganisms (GCM) 10K type strain sequencing project: providing services to taxonomists for standard genome sequencing and annotation.</title>
        <authorList>
            <consortium name="The Broad Institute Genomics Platform"/>
            <consortium name="The Broad Institute Genome Sequencing Center for Infectious Disease"/>
            <person name="Wu L."/>
            <person name="Ma J."/>
        </authorList>
    </citation>
    <scope>NUCLEOTIDE SEQUENCE [LARGE SCALE GENOMIC DNA]</scope>
    <source>
        <strain evidence="16">CECT 8472</strain>
    </source>
</reference>
<dbReference type="InterPro" id="IPR029026">
    <property type="entry name" value="tRNA_m1G_MTases_N"/>
</dbReference>
<feature type="domain" description="Ribosomal RNA small subunit methyltransferase E PUA-like" evidence="14">
    <location>
        <begin position="27"/>
        <end position="63"/>
    </location>
</feature>
<keyword evidence="16" id="KW-1185">Reference proteome</keyword>
<dbReference type="InterPro" id="IPR029028">
    <property type="entry name" value="Alpha/beta_knot_MTases"/>
</dbReference>
<dbReference type="RefSeq" id="WP_382420966.1">
    <property type="nucleotide sequence ID" value="NZ_JBHSCW010000001.1"/>
</dbReference>
<gene>
    <name evidence="15" type="ORF">ACFOW6_03665</name>
</gene>
<feature type="domain" description="Ribosomal RNA small subunit methyltransferase E methyltransferase" evidence="13">
    <location>
        <begin position="79"/>
        <end position="236"/>
    </location>
</feature>
<accession>A0ABV8UIG2</accession>
<dbReference type="EMBL" id="JBHSCW010000001">
    <property type="protein sequence ID" value="MFC4350636.1"/>
    <property type="molecule type" value="Genomic_DNA"/>
</dbReference>
<dbReference type="Gene3D" id="3.40.1280.10">
    <property type="match status" value="1"/>
</dbReference>
<dbReference type="NCBIfam" id="NF008694">
    <property type="entry name" value="PRK11713.3-2"/>
    <property type="match status" value="1"/>
</dbReference>
<keyword evidence="8 12" id="KW-0808">Transferase</keyword>
<dbReference type="InterPro" id="IPR046887">
    <property type="entry name" value="RsmE_PUA-like"/>
</dbReference>
<evidence type="ECO:0000256" key="6">
    <source>
        <dbReference type="ARBA" id="ARBA00022552"/>
    </source>
</evidence>
<evidence type="ECO:0000256" key="4">
    <source>
        <dbReference type="ARBA" id="ARBA00013673"/>
    </source>
</evidence>
<keyword evidence="9 12" id="KW-0949">S-adenosyl-L-methionine</keyword>
<evidence type="ECO:0000259" key="14">
    <source>
        <dbReference type="Pfam" id="PF20260"/>
    </source>
</evidence>
<dbReference type="PIRSF" id="PIRSF015601">
    <property type="entry name" value="MTase_slr0722"/>
    <property type="match status" value="1"/>
</dbReference>
<dbReference type="EC" id="2.1.1.193" evidence="3 12"/>
<sequence length="254" mass="28266">MKDIKLATRLYVKEDLGDETVLGLGPQQAHFLRSVLRLKPGARLALFNGRDGEWLARLDALGKGWASLLLEEQSRPQTEEPGLTLLFAPVKRQRIDWIAEKATEMGCTRLQPILTRRTIVERVNVQRLRTTVREAAEQSERISLPEVAEPAKLEHVLGDWPEDEPFLFADESGSGRPIDEVVNETRARALVIGPEGGFESQEQETIARHPAACAVGLGPRILRADTAVVAALAVMQALTGDWTSRPQFRNLQPR</sequence>
<evidence type="ECO:0000256" key="11">
    <source>
        <dbReference type="ARBA" id="ARBA00047944"/>
    </source>
</evidence>
<dbReference type="Proteomes" id="UP001595799">
    <property type="component" value="Unassembled WGS sequence"/>
</dbReference>
<organism evidence="15 16">
    <name type="scientific">Fodinicurvata halophila</name>
    <dbReference type="NCBI Taxonomy" id="1419723"/>
    <lineage>
        <taxon>Bacteria</taxon>
        <taxon>Pseudomonadati</taxon>
        <taxon>Pseudomonadota</taxon>
        <taxon>Alphaproteobacteria</taxon>
        <taxon>Rhodospirillales</taxon>
        <taxon>Rhodovibrionaceae</taxon>
        <taxon>Fodinicurvata</taxon>
    </lineage>
</organism>
<dbReference type="InterPro" id="IPR015947">
    <property type="entry name" value="PUA-like_sf"/>
</dbReference>
<comment type="catalytic activity">
    <reaction evidence="11 12">
        <text>uridine(1498) in 16S rRNA + S-adenosyl-L-methionine = N(3)-methyluridine(1498) in 16S rRNA + S-adenosyl-L-homocysteine + H(+)</text>
        <dbReference type="Rhea" id="RHEA:42920"/>
        <dbReference type="Rhea" id="RHEA-COMP:10283"/>
        <dbReference type="Rhea" id="RHEA-COMP:10284"/>
        <dbReference type="ChEBI" id="CHEBI:15378"/>
        <dbReference type="ChEBI" id="CHEBI:57856"/>
        <dbReference type="ChEBI" id="CHEBI:59789"/>
        <dbReference type="ChEBI" id="CHEBI:65315"/>
        <dbReference type="ChEBI" id="CHEBI:74502"/>
        <dbReference type="EC" id="2.1.1.193"/>
    </reaction>
</comment>
<comment type="caution">
    <text evidence="15">The sequence shown here is derived from an EMBL/GenBank/DDBJ whole genome shotgun (WGS) entry which is preliminary data.</text>
</comment>
<dbReference type="InterPro" id="IPR006700">
    <property type="entry name" value="RsmE"/>
</dbReference>
<dbReference type="PANTHER" id="PTHR30027:SF3">
    <property type="entry name" value="16S RRNA (URACIL(1498)-N(3))-METHYLTRANSFERASE"/>
    <property type="match status" value="1"/>
</dbReference>
<dbReference type="NCBIfam" id="TIGR00046">
    <property type="entry name" value="RsmE family RNA methyltransferase"/>
    <property type="match status" value="1"/>
</dbReference>
<dbReference type="InterPro" id="IPR046886">
    <property type="entry name" value="RsmE_MTase_dom"/>
</dbReference>
<dbReference type="NCBIfam" id="NF008696">
    <property type="entry name" value="PRK11713.3-5"/>
    <property type="match status" value="1"/>
</dbReference>
<evidence type="ECO:0000313" key="15">
    <source>
        <dbReference type="EMBL" id="MFC4350636.1"/>
    </source>
</evidence>
<dbReference type="CDD" id="cd18084">
    <property type="entry name" value="RsmE-like"/>
    <property type="match status" value="1"/>
</dbReference>
<evidence type="ECO:0000256" key="2">
    <source>
        <dbReference type="ARBA" id="ARBA00005528"/>
    </source>
</evidence>